<accession>A0A6L5GP72</accession>
<dbReference type="AlphaFoldDB" id="A0A6L5GP72"/>
<sequence>MIEEKKKKILIAEDDEDIVAVLEMYLVNSGFETVSVYNGLDALNVIDKTHVDLCLIDIMMPKMNGFDLIRRIREESQVPILVLSARKEDSDKILGLNIGADDYIVKPFNPLEVTARIRAVLRRAQGSGDASKVVRVRDLTADLSEMSVYRNGEVLPLTPTEFKILVMFMEQPNRVFTKAQIAASLNGTALDTDENTIMVHISHLREKLEANPKQPSYLITVRGLGYKLKGKA</sequence>
<dbReference type="InterPro" id="IPR016032">
    <property type="entry name" value="Sig_transdc_resp-reg_C-effctor"/>
</dbReference>
<evidence type="ECO:0000256" key="5">
    <source>
        <dbReference type="ARBA" id="ARBA00023125"/>
    </source>
</evidence>
<dbReference type="CDD" id="cd00383">
    <property type="entry name" value="trans_reg_C"/>
    <property type="match status" value="1"/>
</dbReference>
<evidence type="ECO:0000313" key="12">
    <source>
        <dbReference type="EMBL" id="MQM71987.1"/>
    </source>
</evidence>
<dbReference type="PANTHER" id="PTHR48111">
    <property type="entry name" value="REGULATOR OF RPOS"/>
    <property type="match status" value="1"/>
</dbReference>
<organism evidence="12 13">
    <name type="scientific">Candidatus Pseudoramibacter fermentans</name>
    <dbReference type="NCBI Taxonomy" id="2594427"/>
    <lineage>
        <taxon>Bacteria</taxon>
        <taxon>Bacillati</taxon>
        <taxon>Bacillota</taxon>
        <taxon>Clostridia</taxon>
        <taxon>Eubacteriales</taxon>
        <taxon>Eubacteriaceae</taxon>
        <taxon>Pseudoramibacter</taxon>
    </lineage>
</organism>
<dbReference type="SUPFAM" id="SSF46894">
    <property type="entry name" value="C-terminal effector domain of the bipartite response regulators"/>
    <property type="match status" value="1"/>
</dbReference>
<dbReference type="FunFam" id="1.10.10.10:FF:000018">
    <property type="entry name" value="DNA-binding response regulator ResD"/>
    <property type="match status" value="1"/>
</dbReference>
<dbReference type="Pfam" id="PF00072">
    <property type="entry name" value="Response_reg"/>
    <property type="match status" value="1"/>
</dbReference>
<evidence type="ECO:0000256" key="4">
    <source>
        <dbReference type="ARBA" id="ARBA00023015"/>
    </source>
</evidence>
<protein>
    <recommendedName>
        <fullName evidence="1">Stage 0 sporulation protein A homolog</fullName>
    </recommendedName>
</protein>
<evidence type="ECO:0000256" key="8">
    <source>
        <dbReference type="PROSITE-ProRule" id="PRU00169"/>
    </source>
</evidence>
<dbReference type="Pfam" id="PF00486">
    <property type="entry name" value="Trans_reg_C"/>
    <property type="match status" value="1"/>
</dbReference>
<dbReference type="GO" id="GO:0000976">
    <property type="term" value="F:transcription cis-regulatory region binding"/>
    <property type="evidence" value="ECO:0007669"/>
    <property type="project" value="TreeGrafter"/>
</dbReference>
<proteinExistence type="predicted"/>
<keyword evidence="4" id="KW-0805">Transcription regulation</keyword>
<name>A0A6L5GP72_9FIRM</name>
<dbReference type="SMART" id="SM00448">
    <property type="entry name" value="REC"/>
    <property type="match status" value="1"/>
</dbReference>
<evidence type="ECO:0000256" key="7">
    <source>
        <dbReference type="ARBA" id="ARBA00024867"/>
    </source>
</evidence>
<feature type="domain" description="OmpR/PhoB-type" evidence="11">
    <location>
        <begin position="131"/>
        <end position="230"/>
    </location>
</feature>
<evidence type="ECO:0000256" key="6">
    <source>
        <dbReference type="ARBA" id="ARBA00023163"/>
    </source>
</evidence>
<comment type="caution">
    <text evidence="12">The sequence shown here is derived from an EMBL/GenBank/DDBJ whole genome shotgun (WGS) entry which is preliminary data.</text>
</comment>
<dbReference type="InterPro" id="IPR001789">
    <property type="entry name" value="Sig_transdc_resp-reg_receiver"/>
</dbReference>
<dbReference type="InterPro" id="IPR039420">
    <property type="entry name" value="WalR-like"/>
</dbReference>
<dbReference type="InterPro" id="IPR001867">
    <property type="entry name" value="OmpR/PhoB-type_DNA-bd"/>
</dbReference>
<keyword evidence="2 8" id="KW-0597">Phosphoprotein</keyword>
<keyword evidence="13" id="KW-1185">Reference proteome</keyword>
<feature type="DNA-binding region" description="OmpR/PhoB-type" evidence="9">
    <location>
        <begin position="131"/>
        <end position="230"/>
    </location>
</feature>
<feature type="modified residue" description="4-aspartylphosphate" evidence="8">
    <location>
        <position position="57"/>
    </location>
</feature>
<keyword evidence="6" id="KW-0804">Transcription</keyword>
<dbReference type="SUPFAM" id="SSF52172">
    <property type="entry name" value="CheY-like"/>
    <property type="match status" value="1"/>
</dbReference>
<evidence type="ECO:0000256" key="9">
    <source>
        <dbReference type="PROSITE-ProRule" id="PRU01091"/>
    </source>
</evidence>
<feature type="domain" description="Response regulatory" evidence="10">
    <location>
        <begin position="8"/>
        <end position="121"/>
    </location>
</feature>
<dbReference type="PROSITE" id="PS51755">
    <property type="entry name" value="OMPR_PHOB"/>
    <property type="match status" value="1"/>
</dbReference>
<evidence type="ECO:0000313" key="13">
    <source>
        <dbReference type="Proteomes" id="UP000473648"/>
    </source>
</evidence>
<keyword evidence="3" id="KW-0902">Two-component regulatory system</keyword>
<evidence type="ECO:0000259" key="11">
    <source>
        <dbReference type="PROSITE" id="PS51755"/>
    </source>
</evidence>
<dbReference type="Gene3D" id="1.10.10.10">
    <property type="entry name" value="Winged helix-like DNA-binding domain superfamily/Winged helix DNA-binding domain"/>
    <property type="match status" value="1"/>
</dbReference>
<evidence type="ECO:0000256" key="2">
    <source>
        <dbReference type="ARBA" id="ARBA00022553"/>
    </source>
</evidence>
<dbReference type="GO" id="GO:0000156">
    <property type="term" value="F:phosphorelay response regulator activity"/>
    <property type="evidence" value="ECO:0007669"/>
    <property type="project" value="TreeGrafter"/>
</dbReference>
<dbReference type="GO" id="GO:0005829">
    <property type="term" value="C:cytosol"/>
    <property type="evidence" value="ECO:0007669"/>
    <property type="project" value="TreeGrafter"/>
</dbReference>
<evidence type="ECO:0000256" key="3">
    <source>
        <dbReference type="ARBA" id="ARBA00023012"/>
    </source>
</evidence>
<dbReference type="Proteomes" id="UP000473648">
    <property type="component" value="Unassembled WGS sequence"/>
</dbReference>
<gene>
    <name evidence="12" type="ORF">FRC53_00830</name>
</gene>
<dbReference type="InterPro" id="IPR036388">
    <property type="entry name" value="WH-like_DNA-bd_sf"/>
</dbReference>
<reference evidence="12" key="1">
    <citation type="journal article" date="2020" name="Appl. Environ. Microbiol.">
        <title>Medium-Chain Fatty Acid Synthesis by 'Candidatus Weimeria bifida' gen. nov., sp. nov., and 'Candidatus Pseudoramibacter fermentans' sp. nov.</title>
        <authorList>
            <person name="Scarborough M.J."/>
            <person name="Myers K.S."/>
            <person name="Donohue T.J."/>
            <person name="Noguera D.R."/>
        </authorList>
    </citation>
    <scope>NUCLEOTIDE SEQUENCE</scope>
    <source>
        <strain evidence="12">EUB1.1</strain>
    </source>
</reference>
<dbReference type="Gene3D" id="3.40.50.2300">
    <property type="match status" value="1"/>
</dbReference>
<evidence type="ECO:0000256" key="1">
    <source>
        <dbReference type="ARBA" id="ARBA00018672"/>
    </source>
</evidence>
<dbReference type="EMBL" id="VOGB01000003">
    <property type="protein sequence ID" value="MQM71987.1"/>
    <property type="molecule type" value="Genomic_DNA"/>
</dbReference>
<dbReference type="GO" id="GO:0032993">
    <property type="term" value="C:protein-DNA complex"/>
    <property type="evidence" value="ECO:0007669"/>
    <property type="project" value="TreeGrafter"/>
</dbReference>
<dbReference type="SMART" id="SM00862">
    <property type="entry name" value="Trans_reg_C"/>
    <property type="match status" value="1"/>
</dbReference>
<dbReference type="PROSITE" id="PS50110">
    <property type="entry name" value="RESPONSE_REGULATORY"/>
    <property type="match status" value="1"/>
</dbReference>
<comment type="function">
    <text evidence="7">May play the central regulatory role in sporulation. It may be an element of the effector pathway responsible for the activation of sporulation genes in response to nutritional stress. Spo0A may act in concert with spo0H (a sigma factor) to control the expression of some genes that are critical to the sporulation process.</text>
</comment>
<dbReference type="GO" id="GO:0006355">
    <property type="term" value="P:regulation of DNA-templated transcription"/>
    <property type="evidence" value="ECO:0007669"/>
    <property type="project" value="InterPro"/>
</dbReference>
<dbReference type="PANTHER" id="PTHR48111:SF40">
    <property type="entry name" value="PHOSPHATE REGULON TRANSCRIPTIONAL REGULATORY PROTEIN PHOB"/>
    <property type="match status" value="1"/>
</dbReference>
<keyword evidence="5 9" id="KW-0238">DNA-binding</keyword>
<dbReference type="InterPro" id="IPR011006">
    <property type="entry name" value="CheY-like_superfamily"/>
</dbReference>
<dbReference type="Gene3D" id="6.10.250.690">
    <property type="match status" value="1"/>
</dbReference>
<dbReference type="FunFam" id="3.40.50.2300:FF:000001">
    <property type="entry name" value="DNA-binding response regulator PhoB"/>
    <property type="match status" value="1"/>
</dbReference>
<evidence type="ECO:0000259" key="10">
    <source>
        <dbReference type="PROSITE" id="PS50110"/>
    </source>
</evidence>